<evidence type="ECO:0000313" key="1">
    <source>
        <dbReference type="EMBL" id="GKV18881.1"/>
    </source>
</evidence>
<evidence type="ECO:0000313" key="2">
    <source>
        <dbReference type="Proteomes" id="UP001054252"/>
    </source>
</evidence>
<accession>A0AAV5K6G7</accession>
<gene>
    <name evidence="1" type="ORF">SLEP1_g29206</name>
</gene>
<dbReference type="InterPro" id="IPR012866">
    <property type="entry name" value="DUF1644"/>
</dbReference>
<sequence length="223" mass="25235">MPKATSAKKSRASPYPRGTKKIVQGKCKMVVDKNDDVQDWEETRCPICMEHPHSAVLLRCSSYAKGCRPYVCNTSNRQSNCLIQFQKSSADSSSHSLPEDVHPIKGQQQPKLSCPLCRGQVSGWTVVEPARRFMNSKPRSCPFEECDYSGTYSELRNHIRGHHPMTKPSDVNPARQHEWQRLERETELKDMISVMLSELGDNATPALYDYLLSEFLMLATGSN</sequence>
<dbReference type="Gene3D" id="3.30.40.10">
    <property type="entry name" value="Zinc/RING finger domain, C3HC4 (zinc finger)"/>
    <property type="match status" value="1"/>
</dbReference>
<proteinExistence type="predicted"/>
<dbReference type="Proteomes" id="UP001054252">
    <property type="component" value="Unassembled WGS sequence"/>
</dbReference>
<organism evidence="1 2">
    <name type="scientific">Rubroshorea leprosula</name>
    <dbReference type="NCBI Taxonomy" id="152421"/>
    <lineage>
        <taxon>Eukaryota</taxon>
        <taxon>Viridiplantae</taxon>
        <taxon>Streptophyta</taxon>
        <taxon>Embryophyta</taxon>
        <taxon>Tracheophyta</taxon>
        <taxon>Spermatophyta</taxon>
        <taxon>Magnoliopsida</taxon>
        <taxon>eudicotyledons</taxon>
        <taxon>Gunneridae</taxon>
        <taxon>Pentapetalae</taxon>
        <taxon>rosids</taxon>
        <taxon>malvids</taxon>
        <taxon>Malvales</taxon>
        <taxon>Dipterocarpaceae</taxon>
        <taxon>Rubroshorea</taxon>
    </lineage>
</organism>
<comment type="caution">
    <text evidence="1">The sequence shown here is derived from an EMBL/GenBank/DDBJ whole genome shotgun (WGS) entry which is preliminary data.</text>
</comment>
<dbReference type="AlphaFoldDB" id="A0AAV5K6G7"/>
<dbReference type="PANTHER" id="PTHR31197">
    <property type="entry name" value="OS01G0612600 PROTEIN"/>
    <property type="match status" value="1"/>
</dbReference>
<name>A0AAV5K6G7_9ROSI</name>
<dbReference type="PANTHER" id="PTHR31197:SF29">
    <property type="entry name" value="C2H2-TYPE DOMAIN-CONTAINING PROTEIN"/>
    <property type="match status" value="1"/>
</dbReference>
<protein>
    <submittedName>
        <fullName evidence="1">Uncharacterized protein</fullName>
    </submittedName>
</protein>
<keyword evidence="2" id="KW-1185">Reference proteome</keyword>
<dbReference type="Pfam" id="PF07800">
    <property type="entry name" value="DUF1644"/>
    <property type="match status" value="1"/>
</dbReference>
<reference evidence="1 2" key="1">
    <citation type="journal article" date="2021" name="Commun. Biol.">
        <title>The genome of Shorea leprosula (Dipterocarpaceae) highlights the ecological relevance of drought in aseasonal tropical rainforests.</title>
        <authorList>
            <person name="Ng K.K.S."/>
            <person name="Kobayashi M.J."/>
            <person name="Fawcett J.A."/>
            <person name="Hatakeyama M."/>
            <person name="Paape T."/>
            <person name="Ng C.H."/>
            <person name="Ang C.C."/>
            <person name="Tnah L.H."/>
            <person name="Lee C.T."/>
            <person name="Nishiyama T."/>
            <person name="Sese J."/>
            <person name="O'Brien M.J."/>
            <person name="Copetti D."/>
            <person name="Mohd Noor M.I."/>
            <person name="Ong R.C."/>
            <person name="Putra M."/>
            <person name="Sireger I.Z."/>
            <person name="Indrioko S."/>
            <person name="Kosugi Y."/>
            <person name="Izuno A."/>
            <person name="Isagi Y."/>
            <person name="Lee S.L."/>
            <person name="Shimizu K.K."/>
        </authorList>
    </citation>
    <scope>NUCLEOTIDE SEQUENCE [LARGE SCALE GENOMIC DNA]</scope>
    <source>
        <strain evidence="1">214</strain>
    </source>
</reference>
<dbReference type="InterPro" id="IPR013083">
    <property type="entry name" value="Znf_RING/FYVE/PHD"/>
</dbReference>
<dbReference type="EMBL" id="BPVZ01000051">
    <property type="protein sequence ID" value="GKV18881.1"/>
    <property type="molecule type" value="Genomic_DNA"/>
</dbReference>